<name>A0AAD3RV34_9RHOB</name>
<organism evidence="6 7">
    <name type="scientific">Paracoccus kondratievae</name>
    <dbReference type="NCBI Taxonomy" id="135740"/>
    <lineage>
        <taxon>Bacteria</taxon>
        <taxon>Pseudomonadati</taxon>
        <taxon>Pseudomonadota</taxon>
        <taxon>Alphaproteobacteria</taxon>
        <taxon>Rhodobacterales</taxon>
        <taxon>Paracoccaceae</taxon>
        <taxon>Paracoccus</taxon>
    </lineage>
</organism>
<sequence>MHDAAGGAVTNPQDVGALVIGAGPAGLMAAEVLAGQGAQVVVAEAMPTPARKLLMAGKSGLNLTKDEPWELFMTRYGGSAPRAPAPSMGAGARPPGYLITEEFGPQEVISWARGLGIELFSGSTGRVFPVGMKASPLLRSWLARLAGQGVDLRTRWRWNGFDGVFWRFEVPEGTALLRPRTVVLALGGASWPRLGSDAAWVPWLVGRGVEVVPFQPANMGFRVSWSAQMARHFGQAVKGVALWAGEHVSRGEWVVTAEGIEGGGVYEVSAAIRDGARVHVDLAPDLGVDELARRFARAPSRLSIGNRLRRGLGDPVRAALLMEWGRPLPLANDELARRAKALVLSHEGPMGIARAISSAGGIAAESVAETLELKAMPGVFVAGEMLDWEAPTGGYLLTGCLATGRRAGRGAAAYLAAARR</sequence>
<dbReference type="NCBIfam" id="TIGR00275">
    <property type="entry name" value="aminoacetone oxidase family FAD-binding enzyme"/>
    <property type="match status" value="1"/>
</dbReference>
<dbReference type="SUPFAM" id="SSF160996">
    <property type="entry name" value="HI0933 insert domain-like"/>
    <property type="match status" value="1"/>
</dbReference>
<accession>A0AAD3RV34</accession>
<dbReference type="AlphaFoldDB" id="A0AAD3RV34"/>
<gene>
    <name evidence="6" type="ORF">GCM10017635_37150</name>
</gene>
<dbReference type="RefSeq" id="WP_271180367.1">
    <property type="nucleotide sequence ID" value="NZ_BSFH01000099.1"/>
</dbReference>
<dbReference type="Proteomes" id="UP001143349">
    <property type="component" value="Unassembled WGS sequence"/>
</dbReference>
<comment type="caution">
    <text evidence="6">The sequence shown here is derived from an EMBL/GenBank/DDBJ whole genome shotgun (WGS) entry which is preliminary data.</text>
</comment>
<dbReference type="PANTHER" id="PTHR42887:SF1">
    <property type="entry name" value="BLR3961 PROTEIN"/>
    <property type="match status" value="1"/>
</dbReference>
<evidence type="ECO:0000256" key="3">
    <source>
        <dbReference type="ARBA" id="ARBA00022827"/>
    </source>
</evidence>
<dbReference type="Gene3D" id="3.50.50.60">
    <property type="entry name" value="FAD/NAD(P)-binding domain"/>
    <property type="match status" value="1"/>
</dbReference>
<comment type="cofactor">
    <cofactor evidence="1">
        <name>FAD</name>
        <dbReference type="ChEBI" id="CHEBI:57692"/>
    </cofactor>
</comment>
<evidence type="ECO:0000256" key="2">
    <source>
        <dbReference type="ARBA" id="ARBA00022630"/>
    </source>
</evidence>
<dbReference type="InterPro" id="IPR022460">
    <property type="entry name" value="Flavoprotein_PP4765"/>
</dbReference>
<reference evidence="6" key="2">
    <citation type="submission" date="2023-01" db="EMBL/GenBank/DDBJ databases">
        <authorList>
            <person name="Sun Q."/>
            <person name="Evtushenko L."/>
        </authorList>
    </citation>
    <scope>NUCLEOTIDE SEQUENCE</scope>
    <source>
        <strain evidence="6">VKM B-2222</strain>
    </source>
</reference>
<dbReference type="InterPro" id="IPR036188">
    <property type="entry name" value="FAD/NAD-bd_sf"/>
</dbReference>
<proteinExistence type="predicted"/>
<evidence type="ECO:0000256" key="1">
    <source>
        <dbReference type="ARBA" id="ARBA00001974"/>
    </source>
</evidence>
<dbReference type="Gene3D" id="2.40.30.10">
    <property type="entry name" value="Translation factors"/>
    <property type="match status" value="1"/>
</dbReference>
<evidence type="ECO:0000259" key="5">
    <source>
        <dbReference type="Pfam" id="PF22780"/>
    </source>
</evidence>
<dbReference type="PANTHER" id="PTHR42887">
    <property type="entry name" value="OS12G0638800 PROTEIN"/>
    <property type="match status" value="1"/>
</dbReference>
<evidence type="ECO:0000313" key="6">
    <source>
        <dbReference type="EMBL" id="GLK66238.1"/>
    </source>
</evidence>
<dbReference type="InterPro" id="IPR057661">
    <property type="entry name" value="RsdA/BaiN/AoA(So)_Rossmann"/>
</dbReference>
<keyword evidence="7" id="KW-1185">Reference proteome</keyword>
<dbReference type="SUPFAM" id="SSF51905">
    <property type="entry name" value="FAD/NAD(P)-binding domain"/>
    <property type="match status" value="1"/>
</dbReference>
<dbReference type="Pfam" id="PF03486">
    <property type="entry name" value="HI0933_like"/>
    <property type="match status" value="1"/>
</dbReference>
<dbReference type="InterPro" id="IPR023166">
    <property type="entry name" value="BaiN-like_dom_sf"/>
</dbReference>
<dbReference type="EMBL" id="BSFH01000099">
    <property type="protein sequence ID" value="GLK66238.1"/>
    <property type="molecule type" value="Genomic_DNA"/>
</dbReference>
<dbReference type="InterPro" id="IPR055178">
    <property type="entry name" value="RsdA/BaiN/AoA(So)-like_dom"/>
</dbReference>
<evidence type="ECO:0000313" key="7">
    <source>
        <dbReference type="Proteomes" id="UP001143349"/>
    </source>
</evidence>
<dbReference type="NCBIfam" id="TIGR03862">
    <property type="entry name" value="flavo_PP4765"/>
    <property type="match status" value="1"/>
</dbReference>
<evidence type="ECO:0000259" key="4">
    <source>
        <dbReference type="Pfam" id="PF03486"/>
    </source>
</evidence>
<feature type="domain" description="RsdA/BaiN/AoA(So)-like Rossmann fold-like" evidence="4">
    <location>
        <begin position="18"/>
        <end position="409"/>
    </location>
</feature>
<feature type="domain" description="RsdA/BaiN/AoA(So)-like insert" evidence="5">
    <location>
        <begin position="215"/>
        <end position="311"/>
    </location>
</feature>
<dbReference type="Pfam" id="PF22780">
    <property type="entry name" value="HI0933_like_1st"/>
    <property type="match status" value="1"/>
</dbReference>
<keyword evidence="2" id="KW-0285">Flavoprotein</keyword>
<keyword evidence="3" id="KW-0274">FAD</keyword>
<reference evidence="6" key="1">
    <citation type="journal article" date="2014" name="Int. J. Syst. Evol. Microbiol.">
        <title>Complete genome sequence of Corynebacterium casei LMG S-19264T (=DSM 44701T), isolated from a smear-ripened cheese.</title>
        <authorList>
            <consortium name="US DOE Joint Genome Institute (JGI-PGF)"/>
            <person name="Walter F."/>
            <person name="Albersmeier A."/>
            <person name="Kalinowski J."/>
            <person name="Ruckert C."/>
        </authorList>
    </citation>
    <scope>NUCLEOTIDE SEQUENCE</scope>
    <source>
        <strain evidence="6">VKM B-2222</strain>
    </source>
</reference>
<dbReference type="InterPro" id="IPR004792">
    <property type="entry name" value="BaiN-like"/>
</dbReference>
<protein>
    <submittedName>
        <fullName evidence="6">NAD(FAD)-utilizing dehydrogenase</fullName>
    </submittedName>
</protein>
<dbReference type="Gene3D" id="1.10.8.260">
    <property type="entry name" value="HI0933 insert domain-like"/>
    <property type="match status" value="1"/>
</dbReference>